<dbReference type="GO" id="GO:0012505">
    <property type="term" value="C:endomembrane system"/>
    <property type="evidence" value="ECO:0007669"/>
    <property type="project" value="UniProtKB-SubCell"/>
</dbReference>
<reference evidence="8 9" key="1">
    <citation type="submission" date="2017-12" db="EMBL/GenBank/DDBJ databases">
        <title>Sequencing, de novo assembly and annotation of complete genome of a new Thraustochytrid species, strain FCC1311.</title>
        <authorList>
            <person name="Sedici K."/>
            <person name="Godart F."/>
            <person name="Aiese Cigliano R."/>
            <person name="Sanseverino W."/>
            <person name="Barakat M."/>
            <person name="Ortet P."/>
            <person name="Marechal E."/>
            <person name="Cagnac O."/>
            <person name="Amato A."/>
        </authorList>
    </citation>
    <scope>NUCLEOTIDE SEQUENCE [LARGE SCALE GENOMIC DNA]</scope>
</reference>
<evidence type="ECO:0000256" key="3">
    <source>
        <dbReference type="ARBA" id="ARBA00022989"/>
    </source>
</evidence>
<accession>A0A2R5GL89</accession>
<feature type="transmembrane region" description="Helical" evidence="6">
    <location>
        <begin position="285"/>
        <end position="307"/>
    </location>
</feature>
<feature type="domain" description="CWH43-like N-terminal" evidence="7">
    <location>
        <begin position="292"/>
        <end position="526"/>
    </location>
</feature>
<feature type="transmembrane region" description="Helical" evidence="6">
    <location>
        <begin position="506"/>
        <end position="525"/>
    </location>
</feature>
<evidence type="ECO:0000256" key="6">
    <source>
        <dbReference type="SAM" id="Phobius"/>
    </source>
</evidence>
<feature type="transmembrane region" description="Helical" evidence="6">
    <location>
        <begin position="172"/>
        <end position="197"/>
    </location>
</feature>
<dbReference type="AlphaFoldDB" id="A0A2R5GL89"/>
<keyword evidence="9" id="KW-1185">Reference proteome</keyword>
<feature type="transmembrane region" description="Helical" evidence="6">
    <location>
        <begin position="137"/>
        <end position="160"/>
    </location>
</feature>
<feature type="region of interest" description="Disordered" evidence="5">
    <location>
        <begin position="534"/>
        <end position="561"/>
    </location>
</feature>
<dbReference type="InterPro" id="IPR019402">
    <property type="entry name" value="CWH43_N"/>
</dbReference>
<feature type="transmembrane region" description="Helical" evidence="6">
    <location>
        <begin position="367"/>
        <end position="387"/>
    </location>
</feature>
<feature type="transmembrane region" description="Helical" evidence="6">
    <location>
        <begin position="65"/>
        <end position="86"/>
    </location>
</feature>
<keyword evidence="3 6" id="KW-1133">Transmembrane helix</keyword>
<dbReference type="PANTHER" id="PTHR21324">
    <property type="entry name" value="FASTING-INDUCIBLE INTEGRAL MEMBRANE PROTEIN TM6P1-RELATED"/>
    <property type="match status" value="1"/>
</dbReference>
<evidence type="ECO:0000256" key="2">
    <source>
        <dbReference type="ARBA" id="ARBA00022692"/>
    </source>
</evidence>
<protein>
    <recommendedName>
        <fullName evidence="7">CWH43-like N-terminal domain-containing protein</fullName>
    </recommendedName>
</protein>
<dbReference type="PANTHER" id="PTHR21324:SF2">
    <property type="entry name" value="EG:22E5.9 PROTEIN"/>
    <property type="match status" value="1"/>
</dbReference>
<dbReference type="InterPro" id="IPR050911">
    <property type="entry name" value="DRAM/TMEM150_Autophagy_Mod"/>
</dbReference>
<comment type="caution">
    <text evidence="8">The sequence shown here is derived from an EMBL/GenBank/DDBJ whole genome shotgun (WGS) entry which is preliminary data.</text>
</comment>
<proteinExistence type="predicted"/>
<name>A0A2R5GL89_9STRA</name>
<evidence type="ECO:0000256" key="5">
    <source>
        <dbReference type="SAM" id="MobiDB-lite"/>
    </source>
</evidence>
<feature type="transmembrane region" description="Helical" evidence="6">
    <location>
        <begin position="246"/>
        <end position="265"/>
    </location>
</feature>
<sequence>MLADEGTPSSTMSPGVWKARTAMAAIASGLIFISYVTCIAIAIASDTYIGGLSFPYFSDTGRDKPAYYIFATLNTVASVCMFPFMIMQYYYVQAWVPGGEVKCRNITATIFGCIAPIGSILLSIFDTGNYSALHSYSAYVFFILIILHCSFSIAICRFLAARFPETHGGCLIISRYIVMATLTVGFIGYIPVGLALACEWTRLPLDDCITIVGDEEYCTDKIYESNATLTTLFAYDNCTEVNDMRAVTQFISIVSLLAYIFLYALDPAPQQHSSMVSLWTVRAALAGAGASLIVLAYVTCICIAASRNTYVGGLTLPYFSDTGRDKPAYYVFASFITAASVLFIGFHVLQFVYVLNWIPGSEVKCRNIAASVLGVVAAIASTLLSIFDTSKHEALHAYSAYVFFVFVVGHACVSISIYRTLRPQHERFAKLMLPRYITLGLLMIAFIIYIPVGLGLVCSWSRLPMDECIDEVGDVDYCESNALPEDPTLTLLWSYDECSAVNEMRAAAQFVCIVSLMVFIAMYSFDPHPCNPRDVSNAKDDPGNATTGKLAGTVSEDVTLG</sequence>
<dbReference type="Proteomes" id="UP000241890">
    <property type="component" value="Unassembled WGS sequence"/>
</dbReference>
<dbReference type="Pfam" id="PF10277">
    <property type="entry name" value="Frag1"/>
    <property type="match status" value="2"/>
</dbReference>
<feature type="transmembrane region" description="Helical" evidence="6">
    <location>
        <begin position="21"/>
        <end position="45"/>
    </location>
</feature>
<dbReference type="EMBL" id="BEYU01000102">
    <property type="protein sequence ID" value="GBG31647.1"/>
    <property type="molecule type" value="Genomic_DNA"/>
</dbReference>
<evidence type="ECO:0000256" key="1">
    <source>
        <dbReference type="ARBA" id="ARBA00004127"/>
    </source>
</evidence>
<feature type="transmembrane region" description="Helical" evidence="6">
    <location>
        <begin position="433"/>
        <end position="457"/>
    </location>
</feature>
<dbReference type="OrthoDB" id="191706at2759"/>
<feature type="transmembrane region" description="Helical" evidence="6">
    <location>
        <begin position="327"/>
        <end position="355"/>
    </location>
</feature>
<feature type="domain" description="CWH43-like N-terminal" evidence="7">
    <location>
        <begin position="25"/>
        <end position="266"/>
    </location>
</feature>
<keyword evidence="2 6" id="KW-0812">Transmembrane</keyword>
<feature type="transmembrane region" description="Helical" evidence="6">
    <location>
        <begin position="106"/>
        <end position="125"/>
    </location>
</feature>
<dbReference type="InParanoid" id="A0A2R5GL89"/>
<evidence type="ECO:0000313" key="9">
    <source>
        <dbReference type="Proteomes" id="UP000241890"/>
    </source>
</evidence>
<organism evidence="8 9">
    <name type="scientific">Hondaea fermentalgiana</name>
    <dbReference type="NCBI Taxonomy" id="2315210"/>
    <lineage>
        <taxon>Eukaryota</taxon>
        <taxon>Sar</taxon>
        <taxon>Stramenopiles</taxon>
        <taxon>Bigyra</taxon>
        <taxon>Labyrinthulomycetes</taxon>
        <taxon>Thraustochytrida</taxon>
        <taxon>Thraustochytriidae</taxon>
        <taxon>Hondaea</taxon>
    </lineage>
</organism>
<evidence type="ECO:0000313" key="8">
    <source>
        <dbReference type="EMBL" id="GBG31647.1"/>
    </source>
</evidence>
<keyword evidence="4 6" id="KW-0472">Membrane</keyword>
<comment type="subcellular location">
    <subcellularLocation>
        <location evidence="1">Endomembrane system</location>
        <topology evidence="1">Multi-pass membrane protein</topology>
    </subcellularLocation>
</comment>
<feature type="transmembrane region" description="Helical" evidence="6">
    <location>
        <begin position="399"/>
        <end position="421"/>
    </location>
</feature>
<evidence type="ECO:0000259" key="7">
    <source>
        <dbReference type="Pfam" id="PF10277"/>
    </source>
</evidence>
<gene>
    <name evidence="8" type="ORF">FCC1311_078722</name>
</gene>
<evidence type="ECO:0000256" key="4">
    <source>
        <dbReference type="ARBA" id="ARBA00023136"/>
    </source>
</evidence>